<dbReference type="InterPro" id="IPR017930">
    <property type="entry name" value="Myb_dom"/>
</dbReference>
<feature type="region of interest" description="Disordered" evidence="1">
    <location>
        <begin position="123"/>
        <end position="161"/>
    </location>
</feature>
<feature type="domain" description="Myb-like" evidence="2">
    <location>
        <begin position="162"/>
        <end position="205"/>
    </location>
</feature>
<sequence length="435" mass="48539">MGGYVISRNSEVSEVSSFMSPLRCTLDGRIDGRLDNKEGRSARYTVPEGLGNISDEATSRESKTFTGVDEPSRYKLLFPHDIHNHFHLIDEDSNVTTNTCHAFSPDMGSNSRHQSLQHPRLIVNGRNGGINRSRKISSTTSRDITKTPGSPQRAELPKTPMSWSSEDDILLRDLKELRKLGWKEISAYFPKRTAHACQFRWRRLVSGTLKGHRQCPPQITGTQSLPASSSRSVGEGNGFLGTFDSQRRKQHPTSIFDITSSDADSKILETTLSSPSSPSDFAETKCSQNRGSVSRSVSMSPPMRRSLYSQISSERENDHSVWEPDEGQERDCPEARHLGRVLEDPIRACNSSTSQIHLRLDSTSVLPYGSGNYRASESTSWTSEEDSLLLNRRLSFDEVSILLHHRSEEAIWSRMGVLRSSVPKSVRLGCASLVT</sequence>
<reference evidence="5 6" key="1">
    <citation type="submission" date="2019-06" db="EMBL/GenBank/DDBJ databases">
        <authorList>
            <person name="Palmer J.M."/>
        </authorList>
    </citation>
    <scope>NUCLEOTIDE SEQUENCE</scope>
    <source>
        <strain evidence="4 6">TWF106</strain>
        <strain evidence="5">TWF679</strain>
    </source>
</reference>
<dbReference type="CDD" id="cd00167">
    <property type="entry name" value="SANT"/>
    <property type="match status" value="1"/>
</dbReference>
<dbReference type="SMART" id="SM00717">
    <property type="entry name" value="SANT"/>
    <property type="match status" value="2"/>
</dbReference>
<gene>
    <name evidence="4" type="ORF">TWF106_003193</name>
    <name evidence="5" type="ORF">TWF679_005196</name>
</gene>
<dbReference type="EMBL" id="WIWS01000168">
    <property type="protein sequence ID" value="KAF3200592.1"/>
    <property type="molecule type" value="Genomic_DNA"/>
</dbReference>
<feature type="compositionally biased region" description="Basic and acidic residues" evidence="1">
    <location>
        <begin position="313"/>
        <end position="331"/>
    </location>
</feature>
<feature type="compositionally biased region" description="Low complexity" evidence="1">
    <location>
        <begin position="292"/>
        <end position="306"/>
    </location>
</feature>
<accession>A0A6G1LXZ3</accession>
<evidence type="ECO:0008006" key="8">
    <source>
        <dbReference type="Google" id="ProtNLM"/>
    </source>
</evidence>
<feature type="region of interest" description="Disordered" evidence="1">
    <location>
        <begin position="211"/>
        <end position="251"/>
    </location>
</feature>
<evidence type="ECO:0000313" key="6">
    <source>
        <dbReference type="Proteomes" id="UP000472727"/>
    </source>
</evidence>
<dbReference type="Gene3D" id="1.10.10.60">
    <property type="entry name" value="Homeodomain-like"/>
    <property type="match status" value="1"/>
</dbReference>
<dbReference type="InterPro" id="IPR001005">
    <property type="entry name" value="SANT/Myb"/>
</dbReference>
<feature type="compositionally biased region" description="Polar residues" evidence="1">
    <location>
        <begin position="217"/>
        <end position="232"/>
    </location>
</feature>
<dbReference type="PROSITE" id="PS50090">
    <property type="entry name" value="MYB_LIKE"/>
    <property type="match status" value="1"/>
</dbReference>
<dbReference type="EMBL" id="WIWT01000024">
    <property type="protein sequence ID" value="KAF3213882.1"/>
    <property type="molecule type" value="Genomic_DNA"/>
</dbReference>
<name>A0A6G1LXZ3_ORBOL</name>
<feature type="domain" description="HTH myb-type" evidence="3">
    <location>
        <begin position="162"/>
        <end position="209"/>
    </location>
</feature>
<proteinExistence type="predicted"/>
<evidence type="ECO:0000313" key="5">
    <source>
        <dbReference type="EMBL" id="KAF3213882.1"/>
    </source>
</evidence>
<evidence type="ECO:0000259" key="3">
    <source>
        <dbReference type="PROSITE" id="PS51294"/>
    </source>
</evidence>
<dbReference type="Proteomes" id="UP000472727">
    <property type="component" value="Unassembled WGS sequence"/>
</dbReference>
<dbReference type="SUPFAM" id="SSF46689">
    <property type="entry name" value="Homeodomain-like"/>
    <property type="match status" value="1"/>
</dbReference>
<feature type="compositionally biased region" description="Polar residues" evidence="1">
    <location>
        <begin position="136"/>
        <end position="150"/>
    </location>
</feature>
<dbReference type="PROSITE" id="PS51294">
    <property type="entry name" value="HTH_MYB"/>
    <property type="match status" value="1"/>
</dbReference>
<protein>
    <recommendedName>
        <fullName evidence="8">Myb-like domain-containing protein</fullName>
    </recommendedName>
</protein>
<evidence type="ECO:0000313" key="4">
    <source>
        <dbReference type="EMBL" id="KAF3200592.1"/>
    </source>
</evidence>
<dbReference type="Pfam" id="PF13921">
    <property type="entry name" value="Myb_DNA-bind_6"/>
    <property type="match status" value="1"/>
</dbReference>
<dbReference type="OrthoDB" id="2143914at2759"/>
<evidence type="ECO:0000259" key="2">
    <source>
        <dbReference type="PROSITE" id="PS50090"/>
    </source>
</evidence>
<dbReference type="AlphaFoldDB" id="A0A6G1LXZ3"/>
<dbReference type="Proteomes" id="UP000614610">
    <property type="component" value="Unassembled WGS sequence"/>
</dbReference>
<comment type="caution">
    <text evidence="5">The sequence shown here is derived from an EMBL/GenBank/DDBJ whole genome shotgun (WGS) entry which is preliminary data.</text>
</comment>
<dbReference type="InterPro" id="IPR009057">
    <property type="entry name" value="Homeodomain-like_sf"/>
</dbReference>
<organism evidence="5 7">
    <name type="scientific">Orbilia oligospora</name>
    <name type="common">Nematode-trapping fungus</name>
    <name type="synonym">Arthrobotrys oligospora</name>
    <dbReference type="NCBI Taxonomy" id="2813651"/>
    <lineage>
        <taxon>Eukaryota</taxon>
        <taxon>Fungi</taxon>
        <taxon>Dikarya</taxon>
        <taxon>Ascomycota</taxon>
        <taxon>Pezizomycotina</taxon>
        <taxon>Orbiliomycetes</taxon>
        <taxon>Orbiliales</taxon>
        <taxon>Orbiliaceae</taxon>
        <taxon>Orbilia</taxon>
    </lineage>
</organism>
<evidence type="ECO:0000256" key="1">
    <source>
        <dbReference type="SAM" id="MobiDB-lite"/>
    </source>
</evidence>
<evidence type="ECO:0000313" key="7">
    <source>
        <dbReference type="Proteomes" id="UP000614610"/>
    </source>
</evidence>
<feature type="region of interest" description="Disordered" evidence="1">
    <location>
        <begin position="269"/>
        <end position="331"/>
    </location>
</feature>